<comment type="caution">
    <text evidence="8">The sequence shown here is derived from an EMBL/GenBank/DDBJ whole genome shotgun (WGS) entry which is preliminary data.</text>
</comment>
<evidence type="ECO:0000256" key="2">
    <source>
        <dbReference type="ARBA" id="ARBA00005677"/>
    </source>
</evidence>
<organism evidence="8 9">
    <name type="scientific">Serendipita indica (strain DSM 11827)</name>
    <name type="common">Root endophyte fungus</name>
    <name type="synonym">Piriformospora indica</name>
    <dbReference type="NCBI Taxonomy" id="1109443"/>
    <lineage>
        <taxon>Eukaryota</taxon>
        <taxon>Fungi</taxon>
        <taxon>Dikarya</taxon>
        <taxon>Basidiomycota</taxon>
        <taxon>Agaricomycotina</taxon>
        <taxon>Agaricomycetes</taxon>
        <taxon>Sebacinales</taxon>
        <taxon>Serendipitaceae</taxon>
        <taxon>Serendipita</taxon>
    </lineage>
</organism>
<comment type="subcellular location">
    <subcellularLocation>
        <location evidence="1">Mitochondrion</location>
    </subcellularLocation>
</comment>
<evidence type="ECO:0000256" key="5">
    <source>
        <dbReference type="ARBA" id="ARBA00023274"/>
    </source>
</evidence>
<evidence type="ECO:0000256" key="7">
    <source>
        <dbReference type="SAM" id="MobiDB-lite"/>
    </source>
</evidence>
<reference evidence="8 9" key="1">
    <citation type="journal article" date="2011" name="PLoS Pathog.">
        <title>Endophytic Life Strategies Decoded by Genome and Transcriptome Analyses of the Mutualistic Root Symbiont Piriformospora indica.</title>
        <authorList>
            <person name="Zuccaro A."/>
            <person name="Lahrmann U."/>
            <person name="Guldener U."/>
            <person name="Langen G."/>
            <person name="Pfiffi S."/>
            <person name="Biedenkopf D."/>
            <person name="Wong P."/>
            <person name="Samans B."/>
            <person name="Grimm C."/>
            <person name="Basiewicz M."/>
            <person name="Murat C."/>
            <person name="Martin F."/>
            <person name="Kogel K.H."/>
        </authorList>
    </citation>
    <scope>NUCLEOTIDE SEQUENCE [LARGE SCALE GENOMIC DNA]</scope>
    <source>
        <strain evidence="8 9">DSM 11827</strain>
    </source>
</reference>
<dbReference type="PANTHER" id="PTHR13477">
    <property type="entry name" value="MITOCHONDRIAL 39S RIBOSOMAL PROTEIN L49"/>
    <property type="match status" value="1"/>
</dbReference>
<evidence type="ECO:0000256" key="1">
    <source>
        <dbReference type="ARBA" id="ARBA00004173"/>
    </source>
</evidence>
<dbReference type="eggNOG" id="KOG4034">
    <property type="taxonomic scope" value="Eukaryota"/>
</dbReference>
<dbReference type="AlphaFoldDB" id="G4T9L7"/>
<evidence type="ECO:0000256" key="4">
    <source>
        <dbReference type="ARBA" id="ARBA00023128"/>
    </source>
</evidence>
<dbReference type="HOGENOM" id="CLU_1518462_0_0_1"/>
<dbReference type="InterPro" id="IPR007740">
    <property type="entry name" value="Ribosomal_mL49"/>
</dbReference>
<comment type="similarity">
    <text evidence="2">Belongs to the mitochondrion-specific ribosomal protein mL49 family.</text>
</comment>
<feature type="region of interest" description="Disordered" evidence="7">
    <location>
        <begin position="43"/>
        <end position="76"/>
    </location>
</feature>
<dbReference type="InParanoid" id="G4T9L7"/>
<dbReference type="GO" id="GO:0006412">
    <property type="term" value="P:translation"/>
    <property type="evidence" value="ECO:0007669"/>
    <property type="project" value="InterPro"/>
</dbReference>
<dbReference type="PANTHER" id="PTHR13477:SF0">
    <property type="entry name" value="LARGE RIBOSOMAL SUBUNIT PROTEIN ML49"/>
    <property type="match status" value="1"/>
</dbReference>
<dbReference type="GO" id="GO:0005762">
    <property type="term" value="C:mitochondrial large ribosomal subunit"/>
    <property type="evidence" value="ECO:0007669"/>
    <property type="project" value="TreeGrafter"/>
</dbReference>
<sequence>MQRLASPLKSRATQFSHRIICNALPTSSRTLLSTPVAYRQGYSTATESQHQASTSSSDAFTASLHGGETAQPSELPRQKTTVSYPYFVPRNTNGAIPVYSDFKNSRTRELVHIRNVEGDLQALKEDLIATLFPEEKVYGPEIRKLKNGVRIHQNRHIVIQGGPWVKRVHKWLLARGF</sequence>
<dbReference type="Proteomes" id="UP000007148">
    <property type="component" value="Unassembled WGS sequence"/>
</dbReference>
<keyword evidence="3" id="KW-0689">Ribosomal protein</keyword>
<dbReference type="STRING" id="1109443.G4T9L7"/>
<proteinExistence type="inferred from homology"/>
<dbReference type="FunCoup" id="G4T9L7">
    <property type="interactions" value="41"/>
</dbReference>
<evidence type="ECO:0000256" key="6">
    <source>
        <dbReference type="ARBA" id="ARBA00035191"/>
    </source>
</evidence>
<dbReference type="OrthoDB" id="19439at2759"/>
<name>G4T9L7_SERID</name>
<keyword evidence="4" id="KW-0496">Mitochondrion</keyword>
<keyword evidence="5" id="KW-0687">Ribonucleoprotein</keyword>
<dbReference type="Gene3D" id="3.30.780.10">
    <property type="entry name" value="SUI1-like domain"/>
    <property type="match status" value="1"/>
</dbReference>
<dbReference type="Pfam" id="PF05046">
    <property type="entry name" value="Img2"/>
    <property type="match status" value="1"/>
</dbReference>
<gene>
    <name evidence="8" type="ORF">PIIN_01877</name>
</gene>
<dbReference type="OMA" id="NEPEPKL"/>
<evidence type="ECO:0000313" key="9">
    <source>
        <dbReference type="Proteomes" id="UP000007148"/>
    </source>
</evidence>
<dbReference type="GO" id="GO:0003735">
    <property type="term" value="F:structural constituent of ribosome"/>
    <property type="evidence" value="ECO:0007669"/>
    <property type="project" value="InterPro"/>
</dbReference>
<evidence type="ECO:0000256" key="3">
    <source>
        <dbReference type="ARBA" id="ARBA00022980"/>
    </source>
</evidence>
<feature type="compositionally biased region" description="Low complexity" evidence="7">
    <location>
        <begin position="52"/>
        <end position="63"/>
    </location>
</feature>
<dbReference type="EMBL" id="CAFZ01000024">
    <property type="protein sequence ID" value="CCA68010.1"/>
    <property type="molecule type" value="Genomic_DNA"/>
</dbReference>
<accession>G4T9L7</accession>
<keyword evidence="9" id="KW-1185">Reference proteome</keyword>
<protein>
    <recommendedName>
        <fullName evidence="6">Large ribosomal subunit protein mL49</fullName>
    </recommendedName>
</protein>
<evidence type="ECO:0000313" key="8">
    <source>
        <dbReference type="EMBL" id="CCA68010.1"/>
    </source>
</evidence>